<accession>A0A7W4UWJ8</accession>
<dbReference type="SUPFAM" id="SSF52540">
    <property type="entry name" value="P-loop containing nucleoside triphosphate hydrolases"/>
    <property type="match status" value="1"/>
</dbReference>
<dbReference type="GO" id="GO:0016301">
    <property type="term" value="F:kinase activity"/>
    <property type="evidence" value="ECO:0007669"/>
    <property type="project" value="UniProtKB-KW"/>
</dbReference>
<dbReference type="AlphaFoldDB" id="A0A7W4UWJ8"/>
<dbReference type="Proteomes" id="UP000538196">
    <property type="component" value="Unassembled WGS sequence"/>
</dbReference>
<keyword evidence="1" id="KW-0808">Transferase</keyword>
<keyword evidence="1" id="KW-0418">Kinase</keyword>
<dbReference type="Pfam" id="PF13671">
    <property type="entry name" value="AAA_33"/>
    <property type="match status" value="1"/>
</dbReference>
<dbReference type="InterPro" id="IPR027417">
    <property type="entry name" value="P-loop_NTPase"/>
</dbReference>
<name>A0A7W4UWJ8_LEIAQ</name>
<gene>
    <name evidence="1" type="ORF">FHX33_002387</name>
</gene>
<comment type="caution">
    <text evidence="1">The sequence shown here is derived from an EMBL/GenBank/DDBJ whole genome shotgun (WGS) entry which is preliminary data.</text>
</comment>
<dbReference type="EMBL" id="JACHVP010000002">
    <property type="protein sequence ID" value="MBB2967624.1"/>
    <property type="molecule type" value="Genomic_DNA"/>
</dbReference>
<proteinExistence type="predicted"/>
<organism evidence="1 2">
    <name type="scientific">Leifsonia aquatica</name>
    <name type="common">Corynebacterium aquaticum</name>
    <dbReference type="NCBI Taxonomy" id="144185"/>
    <lineage>
        <taxon>Bacteria</taxon>
        <taxon>Bacillati</taxon>
        <taxon>Actinomycetota</taxon>
        <taxon>Actinomycetes</taxon>
        <taxon>Micrococcales</taxon>
        <taxon>Microbacteriaceae</taxon>
        <taxon>Leifsonia</taxon>
    </lineage>
</organism>
<protein>
    <submittedName>
        <fullName evidence="1">Putative kinase</fullName>
    </submittedName>
</protein>
<dbReference type="Gene3D" id="3.40.50.300">
    <property type="entry name" value="P-loop containing nucleotide triphosphate hydrolases"/>
    <property type="match status" value="1"/>
</dbReference>
<sequence length="173" mass="18916">MADRALLINGAPASGKTTLARRLCDELGLPLVTKDDIKEALADAVPVPLPTSRVGAIASDAMWQLVGLIDGTVIVESFWFSGRDGEYLRRGLDAAGIGSGVELWCEASAEIARERYLTRPRHPAHDDAQRLDEWELFHRDAQPVSGFPVLRVDTEHPVDVESVALRVRALLNP</sequence>
<evidence type="ECO:0000313" key="2">
    <source>
        <dbReference type="Proteomes" id="UP000538196"/>
    </source>
</evidence>
<evidence type="ECO:0000313" key="1">
    <source>
        <dbReference type="EMBL" id="MBB2967624.1"/>
    </source>
</evidence>
<reference evidence="1 2" key="1">
    <citation type="submission" date="2020-08" db="EMBL/GenBank/DDBJ databases">
        <title>Sequencing the genomes of 1000 actinobacteria strains.</title>
        <authorList>
            <person name="Klenk H.-P."/>
        </authorList>
    </citation>
    <scope>NUCLEOTIDE SEQUENCE [LARGE SCALE GENOMIC DNA]</scope>
    <source>
        <strain evidence="1 2">DSM 20146</strain>
    </source>
</reference>
<dbReference type="RefSeq" id="WP_021764558.1">
    <property type="nucleotide sequence ID" value="NZ_JACHVP010000002.1"/>
</dbReference>
<keyword evidence="2" id="KW-1185">Reference proteome</keyword>